<sequence>MSLEEAEKESTKSDSDEEAHVTGSMLEEEAIAKVAKQEGEVGKAELIDLLVLKVVHKYYKYKLQYDRYCDKMINRRAESRITNCDVLTRKGPITFKVYREDGIYEVIPNFKVSDLHLREWKEVMKACPDRKGKEWQTIYHQIQTRLDYLHTTKAELGINLDIPLSIQDPLEKLNDLANKKRKHADDIHNYFKETKRLKLSVEYGDHLPGTVLNEPFLGPGVDDHARTFSSLLLAKVDKRNLNPLMQMRTIEQLRQ</sequence>
<evidence type="ECO:0000313" key="2">
    <source>
        <dbReference type="EMBL" id="GEU68751.1"/>
    </source>
</evidence>
<feature type="region of interest" description="Disordered" evidence="1">
    <location>
        <begin position="1"/>
        <end position="22"/>
    </location>
</feature>
<name>A0A6L2M446_TANCI</name>
<protein>
    <submittedName>
        <fullName evidence="2">Uncharacterized protein</fullName>
    </submittedName>
</protein>
<proteinExistence type="predicted"/>
<gene>
    <name evidence="2" type="ORF">Tci_040729</name>
</gene>
<reference evidence="2" key="1">
    <citation type="journal article" date="2019" name="Sci. Rep.">
        <title>Draft genome of Tanacetum cinerariifolium, the natural source of mosquito coil.</title>
        <authorList>
            <person name="Yamashiro T."/>
            <person name="Shiraishi A."/>
            <person name="Satake H."/>
            <person name="Nakayama K."/>
        </authorList>
    </citation>
    <scope>NUCLEOTIDE SEQUENCE</scope>
</reference>
<dbReference type="AlphaFoldDB" id="A0A6L2M446"/>
<organism evidence="2">
    <name type="scientific">Tanacetum cinerariifolium</name>
    <name type="common">Dalmatian daisy</name>
    <name type="synonym">Chrysanthemum cinerariifolium</name>
    <dbReference type="NCBI Taxonomy" id="118510"/>
    <lineage>
        <taxon>Eukaryota</taxon>
        <taxon>Viridiplantae</taxon>
        <taxon>Streptophyta</taxon>
        <taxon>Embryophyta</taxon>
        <taxon>Tracheophyta</taxon>
        <taxon>Spermatophyta</taxon>
        <taxon>Magnoliopsida</taxon>
        <taxon>eudicotyledons</taxon>
        <taxon>Gunneridae</taxon>
        <taxon>Pentapetalae</taxon>
        <taxon>asterids</taxon>
        <taxon>campanulids</taxon>
        <taxon>Asterales</taxon>
        <taxon>Asteraceae</taxon>
        <taxon>Asteroideae</taxon>
        <taxon>Anthemideae</taxon>
        <taxon>Anthemidinae</taxon>
        <taxon>Tanacetum</taxon>
    </lineage>
</organism>
<feature type="compositionally biased region" description="Basic and acidic residues" evidence="1">
    <location>
        <begin position="8"/>
        <end position="20"/>
    </location>
</feature>
<accession>A0A6L2M446</accession>
<dbReference type="EMBL" id="BKCJ010005807">
    <property type="protein sequence ID" value="GEU68751.1"/>
    <property type="molecule type" value="Genomic_DNA"/>
</dbReference>
<evidence type="ECO:0000256" key="1">
    <source>
        <dbReference type="SAM" id="MobiDB-lite"/>
    </source>
</evidence>
<comment type="caution">
    <text evidence="2">The sequence shown here is derived from an EMBL/GenBank/DDBJ whole genome shotgun (WGS) entry which is preliminary data.</text>
</comment>